<dbReference type="InterPro" id="IPR013320">
    <property type="entry name" value="ConA-like_dom_sf"/>
</dbReference>
<dbReference type="EMBL" id="JANTQA010000026">
    <property type="protein sequence ID" value="KAJ3442348.1"/>
    <property type="molecule type" value="Genomic_DNA"/>
</dbReference>
<organism evidence="3 4">
    <name type="scientific">Anaeramoeba flamelloides</name>
    <dbReference type="NCBI Taxonomy" id="1746091"/>
    <lineage>
        <taxon>Eukaryota</taxon>
        <taxon>Metamonada</taxon>
        <taxon>Anaeramoebidae</taxon>
        <taxon>Anaeramoeba</taxon>
    </lineage>
</organism>
<dbReference type="InterPro" id="IPR043136">
    <property type="entry name" value="B30.2/SPRY_sf"/>
</dbReference>
<evidence type="ECO:0000259" key="2">
    <source>
        <dbReference type="PROSITE" id="PS50188"/>
    </source>
</evidence>
<dbReference type="InterPro" id="IPR001870">
    <property type="entry name" value="B30.2/SPRY"/>
</dbReference>
<reference evidence="3" key="1">
    <citation type="submission" date="2022-08" db="EMBL/GenBank/DDBJ databases">
        <title>Novel sulphate-reducing endosymbionts in the free-living metamonad Anaeramoeba.</title>
        <authorList>
            <person name="Jerlstrom-Hultqvist J."/>
            <person name="Cepicka I."/>
            <person name="Gallot-Lavallee L."/>
            <person name="Salas-Leiva D."/>
            <person name="Curtis B.A."/>
            <person name="Zahonova K."/>
            <person name="Pipaliya S."/>
            <person name="Dacks J."/>
            <person name="Roger A.J."/>
        </authorList>
    </citation>
    <scope>NUCLEOTIDE SEQUENCE</scope>
    <source>
        <strain evidence="3">Busselton2</strain>
    </source>
</reference>
<keyword evidence="1" id="KW-0175">Coiled coil</keyword>
<dbReference type="Proteomes" id="UP001146793">
    <property type="component" value="Unassembled WGS sequence"/>
</dbReference>
<comment type="caution">
    <text evidence="3">The sequence shown here is derived from an EMBL/GenBank/DDBJ whole genome shotgun (WGS) entry which is preliminary data.</text>
</comment>
<dbReference type="Gene3D" id="2.60.120.920">
    <property type="match status" value="1"/>
</dbReference>
<feature type="domain" description="B30.2/SPRY" evidence="2">
    <location>
        <begin position="178"/>
        <end position="358"/>
    </location>
</feature>
<dbReference type="PROSITE" id="PS50188">
    <property type="entry name" value="B302_SPRY"/>
    <property type="match status" value="1"/>
</dbReference>
<evidence type="ECO:0000313" key="3">
    <source>
        <dbReference type="EMBL" id="KAJ3442348.1"/>
    </source>
</evidence>
<accession>A0AAV7ZKX7</accession>
<dbReference type="AlphaFoldDB" id="A0AAV7ZKX7"/>
<evidence type="ECO:0000313" key="4">
    <source>
        <dbReference type="Proteomes" id="UP001146793"/>
    </source>
</evidence>
<protein>
    <submittedName>
        <fullName evidence="3">Spry domain containing socs box protein</fullName>
    </submittedName>
</protein>
<feature type="coiled-coil region" evidence="1">
    <location>
        <begin position="148"/>
        <end position="175"/>
    </location>
</feature>
<proteinExistence type="predicted"/>
<gene>
    <name evidence="3" type="ORF">M0812_12082</name>
</gene>
<sequence>MNYPTSILFKPRKIYQSPITLYGLEYLFQVEQKDEQTTTIQLTSLSVPTNYSCDLPNTLGKNESVLISEKPNYFFSKAKKKELETFVFKFLQQSNVMKKKTDLTQSQYLELLIKGLKGTKNEKPIVDHNCQKVKKTKEEKTNAPVMTYERIEKENKELTKQILTLEKKLDFLHSNFQQNKYNDPQYSLRRFKKIYWSGCWDEESLSEHFKLTKKGKTIQKKSAESVKEKCSAYSSMVAKGAYVYQVSLQLNKLSKKDGPNFGIVPVNLKKKAYLYAGGWVIDTDGNTCMLNSKFLRDGYCEKIVQGDVLSIILDLVDGRIGFKVNDNFLGWRFKGLDTNQSYLFGVDVWDKGTTITIL</sequence>
<evidence type="ECO:0000256" key="1">
    <source>
        <dbReference type="SAM" id="Coils"/>
    </source>
</evidence>
<name>A0AAV7ZKX7_9EUKA</name>
<dbReference type="SUPFAM" id="SSF49899">
    <property type="entry name" value="Concanavalin A-like lectins/glucanases"/>
    <property type="match status" value="1"/>
</dbReference>